<dbReference type="EMBL" id="CACSII010000012">
    <property type="protein sequence ID" value="CAA0103391.1"/>
    <property type="molecule type" value="Genomic_DNA"/>
</dbReference>
<evidence type="ECO:0000313" key="2">
    <source>
        <dbReference type="EMBL" id="CAA0103391.1"/>
    </source>
</evidence>
<dbReference type="Proteomes" id="UP000434580">
    <property type="component" value="Unassembled WGS sequence"/>
</dbReference>
<evidence type="ECO:0000313" key="3">
    <source>
        <dbReference type="Proteomes" id="UP000434580"/>
    </source>
</evidence>
<evidence type="ECO:0000256" key="1">
    <source>
        <dbReference type="SAM" id="Phobius"/>
    </source>
</evidence>
<protein>
    <submittedName>
        <fullName evidence="2">Uncharacterized protein</fullName>
    </submittedName>
</protein>
<reference evidence="2 3" key="1">
    <citation type="submission" date="2019-11" db="EMBL/GenBank/DDBJ databases">
        <authorList>
            <person name="Holert J."/>
        </authorList>
    </citation>
    <scope>NUCLEOTIDE SEQUENCE [LARGE SCALE GENOMIC DNA]</scope>
    <source>
        <strain evidence="2">BC5_2</strain>
    </source>
</reference>
<dbReference type="AlphaFoldDB" id="A0A5S9PH04"/>
<keyword evidence="1" id="KW-0472">Membrane</keyword>
<gene>
    <name evidence="2" type="ORF">DPBNPPHM_00938</name>
</gene>
<keyword evidence="1" id="KW-0812">Transmembrane</keyword>
<accession>A0A5S9PH04</accession>
<sequence length="32" mass="3613">MTNPLLEQPIKRSLIMMAAPAAFGMLMTFLFQ</sequence>
<keyword evidence="1" id="KW-1133">Transmembrane helix</keyword>
<proteinExistence type="predicted"/>
<name>A0A5S9PH04_9GAMM</name>
<feature type="transmembrane region" description="Helical" evidence="1">
    <location>
        <begin position="12"/>
        <end position="31"/>
    </location>
</feature>
<organism evidence="2 3">
    <name type="scientific">BD1-7 clade bacterium</name>
    <dbReference type="NCBI Taxonomy" id="2029982"/>
    <lineage>
        <taxon>Bacteria</taxon>
        <taxon>Pseudomonadati</taxon>
        <taxon>Pseudomonadota</taxon>
        <taxon>Gammaproteobacteria</taxon>
        <taxon>Cellvibrionales</taxon>
        <taxon>Spongiibacteraceae</taxon>
        <taxon>BD1-7 clade</taxon>
    </lineage>
</organism>